<evidence type="ECO:0000313" key="1">
    <source>
        <dbReference type="EMBL" id="KKN11268.1"/>
    </source>
</evidence>
<organism evidence="1">
    <name type="scientific">marine sediment metagenome</name>
    <dbReference type="NCBI Taxonomy" id="412755"/>
    <lineage>
        <taxon>unclassified sequences</taxon>
        <taxon>metagenomes</taxon>
        <taxon>ecological metagenomes</taxon>
    </lineage>
</organism>
<name>A0A0F9R1D8_9ZZZZ</name>
<protein>
    <submittedName>
        <fullName evidence="1">Uncharacterized protein</fullName>
    </submittedName>
</protein>
<gene>
    <name evidence="1" type="ORF">LCGC14_1028250</name>
</gene>
<comment type="caution">
    <text evidence="1">The sequence shown here is derived from an EMBL/GenBank/DDBJ whole genome shotgun (WGS) entry which is preliminary data.</text>
</comment>
<proteinExistence type="predicted"/>
<accession>A0A0F9R1D8</accession>
<reference evidence="1" key="1">
    <citation type="journal article" date="2015" name="Nature">
        <title>Complex archaea that bridge the gap between prokaryotes and eukaryotes.</title>
        <authorList>
            <person name="Spang A."/>
            <person name="Saw J.H."/>
            <person name="Jorgensen S.L."/>
            <person name="Zaremba-Niedzwiedzka K."/>
            <person name="Martijn J."/>
            <person name="Lind A.E."/>
            <person name="van Eijk R."/>
            <person name="Schleper C."/>
            <person name="Guy L."/>
            <person name="Ettema T.J."/>
        </authorList>
    </citation>
    <scope>NUCLEOTIDE SEQUENCE</scope>
</reference>
<sequence length="79" mass="9100">MKRLLLIVAILFCVTGCTEYYRCPRCEAAYKRPAFRHGLPGQMVLECRACPGKIKLLKCSEEESGWSEERYQTRGDEIP</sequence>
<dbReference type="AlphaFoldDB" id="A0A0F9R1D8"/>
<dbReference type="EMBL" id="LAZR01004154">
    <property type="protein sequence ID" value="KKN11268.1"/>
    <property type="molecule type" value="Genomic_DNA"/>
</dbReference>